<gene>
    <name evidence="3" type="ORF">AMS66_03255</name>
</gene>
<dbReference type="Gene3D" id="3.40.50.12020">
    <property type="entry name" value="Uncharacterised protein family UPF0261, NN domain"/>
    <property type="match status" value="1"/>
</dbReference>
<name>A0A0M9BS53_9BACL</name>
<keyword evidence="4" id="KW-1185">Reference proteome</keyword>
<reference evidence="3 4" key="1">
    <citation type="submission" date="2015-08" db="EMBL/GenBank/DDBJ databases">
        <title>Draft genome sequence of cellulolytic and xylanolytic Paenibacillus sp. A59, isolated from a decaying forest soil from Patagonia, Argentina.</title>
        <authorList>
            <person name="Ghio S."/>
            <person name="Caceres A.M."/>
            <person name="Talia P."/>
            <person name="Grasso D."/>
            <person name="Campos E."/>
        </authorList>
    </citation>
    <scope>NUCLEOTIDE SEQUENCE [LARGE SCALE GENOMIC DNA]</scope>
    <source>
        <strain evidence="3 4">A59</strain>
    </source>
</reference>
<accession>A0A0M9BS53</accession>
<sequence length="415" mass="44966">MKTVAIIGTFDTKGDEYLYIKSIAEELGLGTLMIHTGVFEPSFVPDVSNREVAHAAGMVIEELAAKKDRALATEVLSIGLKKLVPQLYKQGKFDGIISFGGTGGTSLVTPAMRALPIGVPKVMVSTVASGNTAPYVGTSDIVMIPSVVDVAGLNSISTKIFTNALFAMAGMLKFEHTHKPDKKPLVAATMFGVTTPCVTAARKYLEERGYEVLVFHATGIGGQSMEALIEAGFIEGVLDLTTTEWADEIIGGVLNAGPNRLEAAGHNRIPQVISVGALDMCNFGPTDTVPEKFKDHKFYQHNPTVTLMRTTVEENEQIGRKLAEKLNMAKESTVLMLPLRGISAIDVEGQPFYGPEEDRMLFDTLRQHVDRSIVEVIEMDCTINDPAFAEAAAQKLITLMHAIPNESNKEDIRNE</sequence>
<evidence type="ECO:0000259" key="1">
    <source>
        <dbReference type="Pfam" id="PF06792"/>
    </source>
</evidence>
<dbReference type="CDD" id="cd15488">
    <property type="entry name" value="Tm-1-like"/>
    <property type="match status" value="1"/>
</dbReference>
<proteinExistence type="predicted"/>
<evidence type="ECO:0000259" key="2">
    <source>
        <dbReference type="Pfam" id="PF23189"/>
    </source>
</evidence>
<dbReference type="AlphaFoldDB" id="A0A0M9BS53"/>
<protein>
    <submittedName>
        <fullName evidence="3">Uncharacterized protein</fullName>
    </submittedName>
</protein>
<dbReference type="Pfam" id="PF06792">
    <property type="entry name" value="UPF0261"/>
    <property type="match status" value="1"/>
</dbReference>
<comment type="caution">
    <text evidence="3">The sequence shown here is derived from an EMBL/GenBank/DDBJ whole genome shotgun (WGS) entry which is preliminary data.</text>
</comment>
<dbReference type="RefSeq" id="WP_053779421.1">
    <property type="nucleotide sequence ID" value="NZ_LITU01000029.1"/>
</dbReference>
<evidence type="ECO:0000313" key="4">
    <source>
        <dbReference type="Proteomes" id="UP000037688"/>
    </source>
</evidence>
<feature type="domain" description="UPF0261" evidence="1">
    <location>
        <begin position="2"/>
        <end position="176"/>
    </location>
</feature>
<evidence type="ECO:0000313" key="3">
    <source>
        <dbReference type="EMBL" id="KOY17968.1"/>
    </source>
</evidence>
<dbReference type="PANTHER" id="PTHR31862:SF1">
    <property type="entry name" value="UPF0261 DOMAIN PROTEIN (AFU_ORTHOLOGUE AFUA_1G10120)"/>
    <property type="match status" value="1"/>
</dbReference>
<dbReference type="NCBIfam" id="NF002674">
    <property type="entry name" value="PRK02399.1-2"/>
    <property type="match status" value="1"/>
</dbReference>
<dbReference type="InterPro" id="IPR056778">
    <property type="entry name" value="UPF0261_C"/>
</dbReference>
<feature type="domain" description="UPF0261" evidence="2">
    <location>
        <begin position="183"/>
        <end position="400"/>
    </location>
</feature>
<dbReference type="PATRIC" id="fig|1705561.3.peg.123"/>
<dbReference type="Gene3D" id="3.40.50.12030">
    <property type="entry name" value="Uncharacterised protein family UPF0261, NC domain"/>
    <property type="match status" value="1"/>
</dbReference>
<dbReference type="OrthoDB" id="9776369at2"/>
<dbReference type="Proteomes" id="UP000037688">
    <property type="component" value="Unassembled WGS sequence"/>
</dbReference>
<dbReference type="Pfam" id="PF23189">
    <property type="entry name" value="UPF0261_C"/>
    <property type="match status" value="1"/>
</dbReference>
<dbReference type="InterPro" id="IPR044122">
    <property type="entry name" value="UPF0261_N"/>
</dbReference>
<dbReference type="InterPro" id="IPR051353">
    <property type="entry name" value="Tobamovirus_resist_UPF0261"/>
</dbReference>
<organism evidence="3 4">
    <name type="scientific">Paenibacillus xylanivorans</name>
    <dbReference type="NCBI Taxonomy" id="1705561"/>
    <lineage>
        <taxon>Bacteria</taxon>
        <taxon>Bacillati</taxon>
        <taxon>Bacillota</taxon>
        <taxon>Bacilli</taxon>
        <taxon>Bacillales</taxon>
        <taxon>Paenibacillaceae</taxon>
        <taxon>Paenibacillus</taxon>
    </lineage>
</organism>
<dbReference type="InterPro" id="IPR008322">
    <property type="entry name" value="UPF0261"/>
</dbReference>
<dbReference type="EMBL" id="LITU01000029">
    <property type="protein sequence ID" value="KOY17968.1"/>
    <property type="molecule type" value="Genomic_DNA"/>
</dbReference>
<dbReference type="PANTHER" id="PTHR31862">
    <property type="entry name" value="UPF0261 DOMAIN PROTEIN (AFU_ORTHOLOGUE AFUA_1G10120)"/>
    <property type="match status" value="1"/>
</dbReference>
<dbReference type="PIRSF" id="PIRSF033271">
    <property type="entry name" value="UCP033271"/>
    <property type="match status" value="1"/>
</dbReference>